<evidence type="ECO:0000256" key="2">
    <source>
        <dbReference type="SAM" id="MobiDB-lite"/>
    </source>
</evidence>
<dbReference type="Gene3D" id="1.20.5.5270">
    <property type="match status" value="1"/>
</dbReference>
<dbReference type="EMBL" id="JAAPAO010001049">
    <property type="protein sequence ID" value="KAF4651518.1"/>
    <property type="molecule type" value="Genomic_DNA"/>
</dbReference>
<keyword evidence="4" id="KW-0645">Protease</keyword>
<feature type="coiled-coil region" evidence="1">
    <location>
        <begin position="399"/>
        <end position="426"/>
    </location>
</feature>
<evidence type="ECO:0000259" key="3">
    <source>
        <dbReference type="PROSITE" id="PS51787"/>
    </source>
</evidence>
<feature type="non-terminal residue" evidence="4">
    <location>
        <position position="572"/>
    </location>
</feature>
<keyword evidence="4" id="KW-0378">Hydrolase</keyword>
<dbReference type="OrthoDB" id="2411602at2759"/>
<protein>
    <submittedName>
        <fullName evidence="4">ATP-dependent Lon protease pim1</fullName>
    </submittedName>
</protein>
<dbReference type="PROSITE" id="PS51787">
    <property type="entry name" value="LON_N"/>
    <property type="match status" value="1"/>
</dbReference>
<dbReference type="Gene3D" id="2.30.130.40">
    <property type="entry name" value="LON domain-like"/>
    <property type="match status" value="1"/>
</dbReference>
<dbReference type="Gene3D" id="3.40.50.300">
    <property type="entry name" value="P-loop containing nucleotide triphosphate hydrolases"/>
    <property type="match status" value="1"/>
</dbReference>
<keyword evidence="5" id="KW-1185">Reference proteome</keyword>
<dbReference type="InterPro" id="IPR027065">
    <property type="entry name" value="Lon_Prtase"/>
</dbReference>
<keyword evidence="1" id="KW-0175">Coiled coil</keyword>
<feature type="domain" description="Lon N-terminal" evidence="3">
    <location>
        <begin position="120"/>
        <end position="404"/>
    </location>
</feature>
<evidence type="ECO:0000256" key="1">
    <source>
        <dbReference type="SAM" id="Coils"/>
    </source>
</evidence>
<dbReference type="Proteomes" id="UP000591131">
    <property type="component" value="Unassembled WGS sequence"/>
</dbReference>
<dbReference type="GO" id="GO:0006515">
    <property type="term" value="P:protein quality control for misfolded or incompletely synthesized proteins"/>
    <property type="evidence" value="ECO:0007669"/>
    <property type="project" value="TreeGrafter"/>
</dbReference>
<reference evidence="4 5" key="1">
    <citation type="submission" date="2020-04" db="EMBL/GenBank/DDBJ databases">
        <title>Perkinsus chesapeaki whole genome sequence.</title>
        <authorList>
            <person name="Bogema D.R."/>
        </authorList>
    </citation>
    <scope>NUCLEOTIDE SEQUENCE [LARGE SCALE GENOMIC DNA]</scope>
    <source>
        <strain evidence="4">ATCC PRA-425</strain>
    </source>
</reference>
<dbReference type="SUPFAM" id="SSF52540">
    <property type="entry name" value="P-loop containing nucleoside triphosphate hydrolases"/>
    <property type="match status" value="1"/>
</dbReference>
<gene>
    <name evidence="4" type="primary">PIM1_1</name>
    <name evidence="4" type="ORF">FOL47_000329</name>
</gene>
<dbReference type="GO" id="GO:0007005">
    <property type="term" value="P:mitochondrion organization"/>
    <property type="evidence" value="ECO:0007669"/>
    <property type="project" value="TreeGrafter"/>
</dbReference>
<feature type="region of interest" description="Disordered" evidence="2">
    <location>
        <begin position="84"/>
        <end position="118"/>
    </location>
</feature>
<sequence>MPPRWLRKENFVAHNVLCVLRNISSFFSRSGDNGDDGRQTAFKGILSWFSGSKKEALEESAQSHTKSTGNADGKSLIVEEELEQRYGVAPPSSPEEEESMMSGKGRKTSNKKESKNLPRVVCLPLQRRPLFPGQAAALQITNPETQTAILEMWTNNPGNSYVGVFLRTKPDGSSSASVSPSEVEGGRDTASGYASDGDTVMLPSPKSALSRPTISSRRSKVSSILNKKADSDTEDASNGDKVVGSRDVVTDPAKELYHVGCYARVQQVFHFRQKDVLHVFLAGRHRVLLESTAVSGPPTEVDVTHVVDEDIELPEETAQLSKALIQETLSVIRQIAAVNQWFKEQIDTMQTSMEFAITPRDIGRLADLGSAMVNADPVELQTVMDTLEPSERLQHALLLLRKELEVASLQQNIQKQMDEKMQSLNREFLLKQQLKVIKKELGLEKDDKEAVLERFKESLKGKTVPKDVQTTIDAEMAKLSFLEQNSSEFNITRSYLDWLTSLPWGIYSEDNFNIARASEVLNEDHYGLKDVKERILEFIAVGKLKGKQSGSLQGKILCLVGPPGVGKTSVGK</sequence>
<proteinExistence type="predicted"/>
<dbReference type="SMART" id="SM00464">
    <property type="entry name" value="LON"/>
    <property type="match status" value="1"/>
</dbReference>
<dbReference type="GO" id="GO:0004252">
    <property type="term" value="F:serine-type endopeptidase activity"/>
    <property type="evidence" value="ECO:0007669"/>
    <property type="project" value="InterPro"/>
</dbReference>
<dbReference type="Pfam" id="PF02190">
    <property type="entry name" value="LON_substr_bdg"/>
    <property type="match status" value="1"/>
</dbReference>
<accession>A0A7J6KWA6</accession>
<feature type="region of interest" description="Disordered" evidence="2">
    <location>
        <begin position="170"/>
        <end position="243"/>
    </location>
</feature>
<dbReference type="InterPro" id="IPR027417">
    <property type="entry name" value="P-loop_NTPase"/>
</dbReference>
<comment type="caution">
    <text evidence="4">The sequence shown here is derived from an EMBL/GenBank/DDBJ whole genome shotgun (WGS) entry which is preliminary data.</text>
</comment>
<evidence type="ECO:0000313" key="4">
    <source>
        <dbReference type="EMBL" id="KAF4651518.1"/>
    </source>
</evidence>
<name>A0A7J6KWA6_PERCH</name>
<feature type="compositionally biased region" description="Polar residues" evidence="2">
    <location>
        <begin position="210"/>
        <end position="225"/>
    </location>
</feature>
<dbReference type="GO" id="GO:0004176">
    <property type="term" value="F:ATP-dependent peptidase activity"/>
    <property type="evidence" value="ECO:0007669"/>
    <property type="project" value="InterPro"/>
</dbReference>
<dbReference type="Gene3D" id="1.20.58.1480">
    <property type="match status" value="1"/>
</dbReference>
<dbReference type="GO" id="GO:0005524">
    <property type="term" value="F:ATP binding"/>
    <property type="evidence" value="ECO:0007669"/>
    <property type="project" value="InterPro"/>
</dbReference>
<dbReference type="AlphaFoldDB" id="A0A7J6KWA6"/>
<dbReference type="PANTHER" id="PTHR43718:SF2">
    <property type="entry name" value="LON PROTEASE HOMOLOG, MITOCHONDRIAL"/>
    <property type="match status" value="1"/>
</dbReference>
<dbReference type="GO" id="GO:0005759">
    <property type="term" value="C:mitochondrial matrix"/>
    <property type="evidence" value="ECO:0007669"/>
    <property type="project" value="TreeGrafter"/>
</dbReference>
<dbReference type="InterPro" id="IPR046336">
    <property type="entry name" value="Lon_prtase_N_sf"/>
</dbReference>
<dbReference type="SUPFAM" id="SSF88697">
    <property type="entry name" value="PUA domain-like"/>
    <property type="match status" value="1"/>
</dbReference>
<dbReference type="GO" id="GO:0051131">
    <property type="term" value="P:chaperone-mediated protein complex assembly"/>
    <property type="evidence" value="ECO:0007669"/>
    <property type="project" value="TreeGrafter"/>
</dbReference>
<organism evidence="4 5">
    <name type="scientific">Perkinsus chesapeaki</name>
    <name type="common">Clam parasite</name>
    <name type="synonym">Perkinsus andrewsi</name>
    <dbReference type="NCBI Taxonomy" id="330153"/>
    <lineage>
        <taxon>Eukaryota</taxon>
        <taxon>Sar</taxon>
        <taxon>Alveolata</taxon>
        <taxon>Perkinsozoa</taxon>
        <taxon>Perkinsea</taxon>
        <taxon>Perkinsida</taxon>
        <taxon>Perkinsidae</taxon>
        <taxon>Perkinsus</taxon>
    </lineage>
</organism>
<dbReference type="PANTHER" id="PTHR43718">
    <property type="entry name" value="LON PROTEASE"/>
    <property type="match status" value="1"/>
</dbReference>
<dbReference type="InterPro" id="IPR003111">
    <property type="entry name" value="Lon_prtase_N"/>
</dbReference>
<evidence type="ECO:0000313" key="5">
    <source>
        <dbReference type="Proteomes" id="UP000591131"/>
    </source>
</evidence>
<dbReference type="GO" id="GO:0003697">
    <property type="term" value="F:single-stranded DNA binding"/>
    <property type="evidence" value="ECO:0007669"/>
    <property type="project" value="TreeGrafter"/>
</dbReference>
<dbReference type="InterPro" id="IPR015947">
    <property type="entry name" value="PUA-like_sf"/>
</dbReference>
<dbReference type="FunFam" id="1.20.5.5270:FF:000001">
    <property type="entry name" value="Lon protease homolog, mitochondrial"/>
    <property type="match status" value="1"/>
</dbReference>
<feature type="compositionally biased region" description="Low complexity" evidence="2">
    <location>
        <begin position="172"/>
        <end position="183"/>
    </location>
</feature>